<evidence type="ECO:0000313" key="4">
    <source>
        <dbReference type="EMBL" id="GCE24940.1"/>
    </source>
</evidence>
<evidence type="ECO:0000256" key="2">
    <source>
        <dbReference type="ARBA" id="ARBA00022679"/>
    </source>
</evidence>
<name>A0A402B0R5_9CHLR</name>
<dbReference type="OrthoDB" id="9797252at2"/>
<dbReference type="InterPro" id="IPR041698">
    <property type="entry name" value="Methyltransf_25"/>
</dbReference>
<dbReference type="Gene3D" id="3.40.50.150">
    <property type="entry name" value="Vaccinia Virus protein VP39"/>
    <property type="match status" value="1"/>
</dbReference>
<dbReference type="AlphaFoldDB" id="A0A402B0R5"/>
<dbReference type="CDD" id="cd02440">
    <property type="entry name" value="AdoMet_MTases"/>
    <property type="match status" value="1"/>
</dbReference>
<keyword evidence="2" id="KW-0808">Transferase</keyword>
<dbReference type="Pfam" id="PF13649">
    <property type="entry name" value="Methyltransf_25"/>
    <property type="match status" value="1"/>
</dbReference>
<dbReference type="Proteomes" id="UP000287171">
    <property type="component" value="Unassembled WGS sequence"/>
</dbReference>
<comment type="caution">
    <text evidence="4">The sequence shown here is derived from an EMBL/GenBank/DDBJ whole genome shotgun (WGS) entry which is preliminary data.</text>
</comment>
<organism evidence="4 5">
    <name type="scientific">Dictyobacter alpinus</name>
    <dbReference type="NCBI Taxonomy" id="2014873"/>
    <lineage>
        <taxon>Bacteria</taxon>
        <taxon>Bacillati</taxon>
        <taxon>Chloroflexota</taxon>
        <taxon>Ktedonobacteria</taxon>
        <taxon>Ktedonobacterales</taxon>
        <taxon>Dictyobacteraceae</taxon>
        <taxon>Dictyobacter</taxon>
    </lineage>
</organism>
<evidence type="ECO:0000313" key="5">
    <source>
        <dbReference type="Proteomes" id="UP000287171"/>
    </source>
</evidence>
<dbReference type="InterPro" id="IPR029063">
    <property type="entry name" value="SAM-dependent_MTases_sf"/>
</dbReference>
<feature type="domain" description="Methyltransferase" evidence="3">
    <location>
        <begin position="51"/>
        <end position="140"/>
    </location>
</feature>
<sequence length="264" mass="30095">MQPKPEHFGTSYADAFKNLQVVEAYRYRAPYPAETFEILSALITDHPRTLLDVGTGSGDIARQCVDIVDRIDAVDVSQNMIEQGKKLPNGDHPHLHWIYGTIEEVPLSPPYALITAGSSIHWTNWEVAFPRFHDVLTPNGWLTLVHRRTLPMPWQDELATLQAQYTTHRGNRSEYVRRELEQRGLFHISGEKETAPISFTQTVDEFIEGLHSRSNCAKERIGHEATQSFDQQVRTILQRYHPDGILPLQVVGIVTWGKPQKPAR</sequence>
<dbReference type="GO" id="GO:0032259">
    <property type="term" value="P:methylation"/>
    <property type="evidence" value="ECO:0007669"/>
    <property type="project" value="UniProtKB-KW"/>
</dbReference>
<keyword evidence="1" id="KW-0489">Methyltransferase</keyword>
<reference evidence="5" key="1">
    <citation type="submission" date="2018-12" db="EMBL/GenBank/DDBJ databases">
        <title>Tengunoibacter tsumagoiensis gen. nov., sp. nov., Dictyobacter kobayashii sp. nov., D. alpinus sp. nov., and D. joshuensis sp. nov. and description of Dictyobacteraceae fam. nov. within the order Ktedonobacterales isolated from Tengu-no-mugimeshi.</title>
        <authorList>
            <person name="Wang C.M."/>
            <person name="Zheng Y."/>
            <person name="Sakai Y."/>
            <person name="Toyoda A."/>
            <person name="Minakuchi Y."/>
            <person name="Abe K."/>
            <person name="Yokota A."/>
            <person name="Yabe S."/>
        </authorList>
    </citation>
    <scope>NUCLEOTIDE SEQUENCE [LARGE SCALE GENOMIC DNA]</scope>
    <source>
        <strain evidence="5">Uno16</strain>
    </source>
</reference>
<accession>A0A402B0R5</accession>
<dbReference type="InterPro" id="IPR051052">
    <property type="entry name" value="Diverse_substrate_MTase"/>
</dbReference>
<dbReference type="SUPFAM" id="SSF53335">
    <property type="entry name" value="S-adenosyl-L-methionine-dependent methyltransferases"/>
    <property type="match status" value="1"/>
</dbReference>
<evidence type="ECO:0000259" key="3">
    <source>
        <dbReference type="Pfam" id="PF13649"/>
    </source>
</evidence>
<keyword evidence="5" id="KW-1185">Reference proteome</keyword>
<dbReference type="RefSeq" id="WP_126625594.1">
    <property type="nucleotide sequence ID" value="NZ_BIFT01000001.1"/>
</dbReference>
<dbReference type="PANTHER" id="PTHR44942:SF4">
    <property type="entry name" value="METHYLTRANSFERASE TYPE 11 DOMAIN-CONTAINING PROTEIN"/>
    <property type="match status" value="1"/>
</dbReference>
<dbReference type="EMBL" id="BIFT01000001">
    <property type="protein sequence ID" value="GCE24940.1"/>
    <property type="molecule type" value="Genomic_DNA"/>
</dbReference>
<dbReference type="PANTHER" id="PTHR44942">
    <property type="entry name" value="METHYLTRANSF_11 DOMAIN-CONTAINING PROTEIN"/>
    <property type="match status" value="1"/>
</dbReference>
<gene>
    <name evidence="4" type="ORF">KDA_04240</name>
</gene>
<proteinExistence type="predicted"/>
<dbReference type="GO" id="GO:0008168">
    <property type="term" value="F:methyltransferase activity"/>
    <property type="evidence" value="ECO:0007669"/>
    <property type="project" value="UniProtKB-KW"/>
</dbReference>
<evidence type="ECO:0000256" key="1">
    <source>
        <dbReference type="ARBA" id="ARBA00022603"/>
    </source>
</evidence>
<protein>
    <recommendedName>
        <fullName evidence="3">Methyltransferase domain-containing protein</fullName>
    </recommendedName>
</protein>